<dbReference type="Proteomes" id="UP001177003">
    <property type="component" value="Chromosome 0"/>
</dbReference>
<evidence type="ECO:0000313" key="2">
    <source>
        <dbReference type="EMBL" id="CAI9262803.1"/>
    </source>
</evidence>
<feature type="compositionally biased region" description="Polar residues" evidence="1">
    <location>
        <begin position="158"/>
        <end position="183"/>
    </location>
</feature>
<feature type="region of interest" description="Disordered" evidence="1">
    <location>
        <begin position="157"/>
        <end position="183"/>
    </location>
</feature>
<proteinExistence type="predicted"/>
<keyword evidence="3" id="KW-1185">Reference proteome</keyword>
<dbReference type="AlphaFoldDB" id="A0AA35Y9H8"/>
<sequence length="315" mass="34724">MFGMNYTDPPDPDNKKLYDEELEADVGAKRRGRRVVHKEFSPYSGNKHLRLKEKMESNANRIQEEKKYLNSKSPIEISKVVLRAGIRDVIKTGYGKENIDPEFIKSELNAFEKEIADGKKLESQNKIKSIGMSKLRNEMVEEKGFVMLPVTSDMLEGFNSSKENTSANRSSSQSPVDESNYSKGLNSLKIMKTGSSSSAPGSVIETNDGKGILGKFPFSQAAPVNSGTPLVFDDNPIAPISCPTNCNDEDMKDSMNENGNLEVDSGNNMKKEQGANFLNMDFSKPVISPAAKLVSDFNKKSYARIVTSGLLPGIM</sequence>
<name>A0AA35Y9H8_LACSI</name>
<reference evidence="2" key="1">
    <citation type="submission" date="2023-04" db="EMBL/GenBank/DDBJ databases">
        <authorList>
            <person name="Vijverberg K."/>
            <person name="Xiong W."/>
            <person name="Schranz E."/>
        </authorList>
    </citation>
    <scope>NUCLEOTIDE SEQUENCE</scope>
</reference>
<gene>
    <name evidence="2" type="ORF">LSALG_LOCUS3523</name>
</gene>
<accession>A0AA35Y9H8</accession>
<evidence type="ECO:0000256" key="1">
    <source>
        <dbReference type="SAM" id="MobiDB-lite"/>
    </source>
</evidence>
<protein>
    <submittedName>
        <fullName evidence="2">Uncharacterized protein</fullName>
    </submittedName>
</protein>
<organism evidence="2 3">
    <name type="scientific">Lactuca saligna</name>
    <name type="common">Willowleaf lettuce</name>
    <dbReference type="NCBI Taxonomy" id="75948"/>
    <lineage>
        <taxon>Eukaryota</taxon>
        <taxon>Viridiplantae</taxon>
        <taxon>Streptophyta</taxon>
        <taxon>Embryophyta</taxon>
        <taxon>Tracheophyta</taxon>
        <taxon>Spermatophyta</taxon>
        <taxon>Magnoliopsida</taxon>
        <taxon>eudicotyledons</taxon>
        <taxon>Gunneridae</taxon>
        <taxon>Pentapetalae</taxon>
        <taxon>asterids</taxon>
        <taxon>campanulids</taxon>
        <taxon>Asterales</taxon>
        <taxon>Asteraceae</taxon>
        <taxon>Cichorioideae</taxon>
        <taxon>Cichorieae</taxon>
        <taxon>Lactucinae</taxon>
        <taxon>Lactuca</taxon>
    </lineage>
</organism>
<dbReference type="EMBL" id="OX465086">
    <property type="protein sequence ID" value="CAI9262803.1"/>
    <property type="molecule type" value="Genomic_DNA"/>
</dbReference>
<evidence type="ECO:0000313" key="3">
    <source>
        <dbReference type="Proteomes" id="UP001177003"/>
    </source>
</evidence>